<dbReference type="RefSeq" id="XP_024750434.1">
    <property type="nucleotide sequence ID" value="XM_024897096.1"/>
</dbReference>
<dbReference type="AlphaFoldDB" id="A0A2T4BCR0"/>
<name>A0A2T4BCR0_9HYPO</name>
<gene>
    <name evidence="2" type="ORF">BBK36DRAFT_1199627</name>
</gene>
<reference evidence="3" key="1">
    <citation type="submission" date="2016-07" db="EMBL/GenBank/DDBJ databases">
        <title>Multiple horizontal gene transfer events from other fungi enriched the ability of initially mycotrophic Trichoderma (Ascomycota) to feed on dead plant biomass.</title>
        <authorList>
            <consortium name="DOE Joint Genome Institute"/>
            <person name="Atanasova L."/>
            <person name="Chenthamara K."/>
            <person name="Zhang J."/>
            <person name="Grujic M."/>
            <person name="Henrissat B."/>
            <person name="Kuo A."/>
            <person name="Aerts A."/>
            <person name="Salamov A."/>
            <person name="Lipzen A."/>
            <person name="Labutti K."/>
            <person name="Barry K."/>
            <person name="Miao Y."/>
            <person name="Rahimi M.J."/>
            <person name="Shen Q."/>
            <person name="Grigoriev I.V."/>
            <person name="Kubicek C.P."/>
            <person name="Druzhinina I.S."/>
        </authorList>
    </citation>
    <scope>NUCLEOTIDE SEQUENCE [LARGE SCALE GENOMIC DNA]</scope>
    <source>
        <strain evidence="3">TUCIM 6016</strain>
    </source>
</reference>
<evidence type="ECO:0000313" key="3">
    <source>
        <dbReference type="Proteomes" id="UP000241546"/>
    </source>
</evidence>
<evidence type="ECO:0000256" key="1">
    <source>
        <dbReference type="SAM" id="MobiDB-lite"/>
    </source>
</evidence>
<dbReference type="Proteomes" id="UP000241546">
    <property type="component" value="Unassembled WGS sequence"/>
</dbReference>
<proteinExistence type="predicted"/>
<evidence type="ECO:0000313" key="2">
    <source>
        <dbReference type="EMBL" id="PTB67114.1"/>
    </source>
</evidence>
<protein>
    <submittedName>
        <fullName evidence="2">Uncharacterized protein</fullName>
    </submittedName>
</protein>
<feature type="region of interest" description="Disordered" evidence="1">
    <location>
        <begin position="139"/>
        <end position="162"/>
    </location>
</feature>
<organism evidence="2 3">
    <name type="scientific">Trichoderma citrinoviride</name>
    <dbReference type="NCBI Taxonomy" id="58853"/>
    <lineage>
        <taxon>Eukaryota</taxon>
        <taxon>Fungi</taxon>
        <taxon>Dikarya</taxon>
        <taxon>Ascomycota</taxon>
        <taxon>Pezizomycotina</taxon>
        <taxon>Sordariomycetes</taxon>
        <taxon>Hypocreomycetidae</taxon>
        <taxon>Hypocreales</taxon>
        <taxon>Hypocreaceae</taxon>
        <taxon>Trichoderma</taxon>
    </lineage>
</organism>
<keyword evidence="3" id="KW-1185">Reference proteome</keyword>
<dbReference type="GeneID" id="36605214"/>
<sequence length="181" mass="20582">MYRSLPGYLAISAAPSKQHVRVRSISKHSRVKRNIGWPISTSATLLWCANTLRHDAMGRSQMIWARREHSNLRQHVKSWCRQMGQVPVYLPFGGSREALQETAMSNGLNPAKTLFIHISQVEHEANHCGDATAFTRTTDQEGIRQVPKSQASSRTRPAASNFESPQSWTWQASYSAQRWYM</sequence>
<accession>A0A2T4BCR0</accession>
<dbReference type="EMBL" id="KZ680212">
    <property type="protein sequence ID" value="PTB67114.1"/>
    <property type="molecule type" value="Genomic_DNA"/>
</dbReference>